<feature type="compositionally biased region" description="Low complexity" evidence="2">
    <location>
        <begin position="393"/>
        <end position="408"/>
    </location>
</feature>
<evidence type="ECO:0000313" key="6">
    <source>
        <dbReference type="Proteomes" id="UP000054558"/>
    </source>
</evidence>
<evidence type="ECO:0000259" key="3">
    <source>
        <dbReference type="PROSITE" id="PS50089"/>
    </source>
</evidence>
<dbReference type="SUPFAM" id="SSF54495">
    <property type="entry name" value="UBC-like"/>
    <property type="match status" value="1"/>
</dbReference>
<feature type="compositionally biased region" description="Gly residues" evidence="2">
    <location>
        <begin position="409"/>
        <end position="425"/>
    </location>
</feature>
<dbReference type="GO" id="GO:0008270">
    <property type="term" value="F:zinc ion binding"/>
    <property type="evidence" value="ECO:0007669"/>
    <property type="project" value="UniProtKB-KW"/>
</dbReference>
<feature type="compositionally biased region" description="Basic and acidic residues" evidence="2">
    <location>
        <begin position="297"/>
        <end position="314"/>
    </location>
</feature>
<protein>
    <submittedName>
        <fullName evidence="5">Putative RWD domain-containing protein</fullName>
    </submittedName>
</protein>
<dbReference type="GO" id="GO:0061630">
    <property type="term" value="F:ubiquitin protein ligase activity"/>
    <property type="evidence" value="ECO:0000318"/>
    <property type="project" value="GO_Central"/>
</dbReference>
<evidence type="ECO:0000259" key="4">
    <source>
        <dbReference type="PROSITE" id="PS50908"/>
    </source>
</evidence>
<keyword evidence="1" id="KW-0862">Zinc</keyword>
<dbReference type="FunFam" id="3.10.110.10:FF:000050">
    <property type="entry name" value="eIF-2-alpha kinase GCN2"/>
    <property type="match status" value="1"/>
</dbReference>
<dbReference type="Gene3D" id="3.10.110.10">
    <property type="entry name" value="Ubiquitin Conjugating Enzyme"/>
    <property type="match status" value="1"/>
</dbReference>
<sequence>MAALAPDDVCEEIEALEAIYFDECRVVKTWAPLHLEIAMKPRTAEDQSLQFVQTTLAFKASTNYPEQLPELTLENSKGLGDFRQAHLLQELQKLMEETPQGGLLVATAEAAFDLLTSMNLPEGDCCFCMTPFADSGADRQEDVRQLIKFTNCFHCFHRHCCLDWFRWQLRQHEAFLSDVRRPKPVEGDPSSASDEFALHCPVCRASVNAEDIGRLRTLASDAEEQETREAEPVETAFVPTPEDQARQGAFAKLLETQRGRGGLIEERAATPGTSGGVALVHSSALWKAEDEAPVTSGRDEELSERPNSGARRDSGSNTASEVGGASTQDDGRGPSSRRGALGAGEGFRGEEERPTSSGRGGRGNEPGRGQGRRSPCGRGSQPGRDERGEGWDAGSSRGGAARSNRGAGRQSGNGINGRGGQPGSRGRGRGFTRDRRMSGEGGALNEGVSELSDRLRDVGSSGASILGSPPVLRGDRKGQDLNHRLEDRRSNERSEAAVNGLLGAAPTPQASRGNVDAQGAGLRNAETRQSDRGKVDRTTQQRQRNQGRPSGRGRGSTVSAANGQPPNPRV</sequence>
<organism evidence="5 6">
    <name type="scientific">Klebsormidium nitens</name>
    <name type="common">Green alga</name>
    <name type="synonym">Ulothrix nitens</name>
    <dbReference type="NCBI Taxonomy" id="105231"/>
    <lineage>
        <taxon>Eukaryota</taxon>
        <taxon>Viridiplantae</taxon>
        <taxon>Streptophyta</taxon>
        <taxon>Klebsormidiophyceae</taxon>
        <taxon>Klebsormidiales</taxon>
        <taxon>Klebsormidiaceae</taxon>
        <taxon>Klebsormidium</taxon>
    </lineage>
</organism>
<dbReference type="GO" id="GO:0051246">
    <property type="term" value="P:regulation of protein metabolic process"/>
    <property type="evidence" value="ECO:0007669"/>
    <property type="project" value="UniProtKB-ARBA"/>
</dbReference>
<evidence type="ECO:0000256" key="1">
    <source>
        <dbReference type="PROSITE-ProRule" id="PRU00175"/>
    </source>
</evidence>
<dbReference type="EMBL" id="DF237301">
    <property type="protein sequence ID" value="GAQ87422.1"/>
    <property type="molecule type" value="Genomic_DNA"/>
</dbReference>
<accession>A0A1Y1IBS6</accession>
<feature type="region of interest" description="Disordered" evidence="2">
    <location>
        <begin position="288"/>
        <end position="570"/>
    </location>
</feature>
<dbReference type="PROSITE" id="PS50089">
    <property type="entry name" value="ZF_RING_2"/>
    <property type="match status" value="1"/>
</dbReference>
<dbReference type="GO" id="GO:0033554">
    <property type="term" value="P:cellular response to stress"/>
    <property type="evidence" value="ECO:0007669"/>
    <property type="project" value="UniProtKB-ARBA"/>
</dbReference>
<keyword evidence="1" id="KW-0863">Zinc-finger</keyword>
<dbReference type="InterPro" id="IPR001841">
    <property type="entry name" value="Znf_RING"/>
</dbReference>
<dbReference type="GO" id="GO:0005634">
    <property type="term" value="C:nucleus"/>
    <property type="evidence" value="ECO:0000318"/>
    <property type="project" value="GO_Central"/>
</dbReference>
<dbReference type="GO" id="GO:0072344">
    <property type="term" value="P:rescue of stalled ribosome"/>
    <property type="evidence" value="ECO:0000318"/>
    <property type="project" value="GO_Central"/>
</dbReference>
<feature type="compositionally biased region" description="Gly residues" evidence="2">
    <location>
        <begin position="358"/>
        <end position="369"/>
    </location>
</feature>
<dbReference type="AlphaFoldDB" id="A0A1Y1IBS6"/>
<dbReference type="GO" id="GO:0009893">
    <property type="term" value="P:positive regulation of metabolic process"/>
    <property type="evidence" value="ECO:0007669"/>
    <property type="project" value="UniProtKB-ARBA"/>
</dbReference>
<dbReference type="GO" id="GO:0010468">
    <property type="term" value="P:regulation of gene expression"/>
    <property type="evidence" value="ECO:0007669"/>
    <property type="project" value="UniProtKB-ARBA"/>
</dbReference>
<dbReference type="PANTHER" id="PTHR13198">
    <property type="entry name" value="RING FINGER PROTEIN 25"/>
    <property type="match status" value="1"/>
</dbReference>
<feature type="compositionally biased region" description="Basic and acidic residues" evidence="2">
    <location>
        <begin position="525"/>
        <end position="539"/>
    </location>
</feature>
<reference evidence="5 6" key="1">
    <citation type="journal article" date="2014" name="Nat. Commun.">
        <title>Klebsormidium flaccidum genome reveals primary factors for plant terrestrial adaptation.</title>
        <authorList>
            <person name="Hori K."/>
            <person name="Maruyama F."/>
            <person name="Fujisawa T."/>
            <person name="Togashi T."/>
            <person name="Yamamoto N."/>
            <person name="Seo M."/>
            <person name="Sato S."/>
            <person name="Yamada T."/>
            <person name="Mori H."/>
            <person name="Tajima N."/>
            <person name="Moriyama T."/>
            <person name="Ikeuchi M."/>
            <person name="Watanabe M."/>
            <person name="Wada H."/>
            <person name="Kobayashi K."/>
            <person name="Saito M."/>
            <person name="Masuda T."/>
            <person name="Sasaki-Sekimoto Y."/>
            <person name="Mashiguchi K."/>
            <person name="Awai K."/>
            <person name="Shimojima M."/>
            <person name="Masuda S."/>
            <person name="Iwai M."/>
            <person name="Nobusawa T."/>
            <person name="Narise T."/>
            <person name="Kondo S."/>
            <person name="Saito H."/>
            <person name="Sato R."/>
            <person name="Murakawa M."/>
            <person name="Ihara Y."/>
            <person name="Oshima-Yamada Y."/>
            <person name="Ohtaka K."/>
            <person name="Satoh M."/>
            <person name="Sonobe K."/>
            <person name="Ishii M."/>
            <person name="Ohtani R."/>
            <person name="Kanamori-Sato M."/>
            <person name="Honoki R."/>
            <person name="Miyazaki D."/>
            <person name="Mochizuki H."/>
            <person name="Umetsu J."/>
            <person name="Higashi K."/>
            <person name="Shibata D."/>
            <person name="Kamiya Y."/>
            <person name="Sato N."/>
            <person name="Nakamura Y."/>
            <person name="Tabata S."/>
            <person name="Ida S."/>
            <person name="Kurokawa K."/>
            <person name="Ohta H."/>
        </authorList>
    </citation>
    <scope>NUCLEOTIDE SEQUENCE [LARGE SCALE GENOMIC DNA]</scope>
    <source>
        <strain evidence="5 6">NIES-2285</strain>
    </source>
</reference>
<gene>
    <name evidence="5" type="ORF">KFL_003520010</name>
</gene>
<evidence type="ECO:0000256" key="2">
    <source>
        <dbReference type="SAM" id="MobiDB-lite"/>
    </source>
</evidence>
<name>A0A1Y1IBS6_KLENI</name>
<feature type="domain" description="RING-type" evidence="3">
    <location>
        <begin position="125"/>
        <end position="204"/>
    </location>
</feature>
<proteinExistence type="predicted"/>
<dbReference type="OrthoDB" id="432311at2759"/>
<feature type="compositionally biased region" description="Polar residues" evidence="2">
    <location>
        <begin position="315"/>
        <end position="328"/>
    </location>
</feature>
<dbReference type="PROSITE" id="PS50908">
    <property type="entry name" value="RWD"/>
    <property type="match status" value="1"/>
</dbReference>
<dbReference type="Proteomes" id="UP000054558">
    <property type="component" value="Unassembled WGS sequence"/>
</dbReference>
<dbReference type="SUPFAM" id="SSF57850">
    <property type="entry name" value="RING/U-box"/>
    <property type="match status" value="1"/>
</dbReference>
<dbReference type="SMART" id="SM00591">
    <property type="entry name" value="RWD"/>
    <property type="match status" value="1"/>
</dbReference>
<evidence type="ECO:0000313" key="5">
    <source>
        <dbReference type="EMBL" id="GAQ87422.1"/>
    </source>
</evidence>
<dbReference type="InterPro" id="IPR013083">
    <property type="entry name" value="Znf_RING/FYVE/PHD"/>
</dbReference>
<feature type="domain" description="RWD" evidence="4">
    <location>
        <begin position="11"/>
        <end position="118"/>
    </location>
</feature>
<dbReference type="PANTHER" id="PTHR13198:SF4">
    <property type="entry name" value="E3 UBIQUITIN-PROTEIN LIGASE RNF25"/>
    <property type="match status" value="1"/>
</dbReference>
<feature type="compositionally biased region" description="Basic and acidic residues" evidence="2">
    <location>
        <begin position="473"/>
        <end position="495"/>
    </location>
</feature>
<dbReference type="InterPro" id="IPR039133">
    <property type="entry name" value="RNF25"/>
</dbReference>
<dbReference type="OMA" id="WEPWEIS"/>
<dbReference type="Pfam" id="PF05773">
    <property type="entry name" value="RWD"/>
    <property type="match status" value="1"/>
</dbReference>
<dbReference type="CDD" id="cd23818">
    <property type="entry name" value="RWD_RNF25"/>
    <property type="match status" value="1"/>
</dbReference>
<keyword evidence="6" id="KW-1185">Reference proteome</keyword>
<dbReference type="InterPro" id="IPR006575">
    <property type="entry name" value="RWD_dom"/>
</dbReference>
<dbReference type="Gene3D" id="3.30.40.10">
    <property type="entry name" value="Zinc/RING finger domain, C3HC4 (zinc finger)"/>
    <property type="match status" value="1"/>
</dbReference>
<dbReference type="GO" id="GO:0006511">
    <property type="term" value="P:ubiquitin-dependent protein catabolic process"/>
    <property type="evidence" value="ECO:0000318"/>
    <property type="project" value="GO_Central"/>
</dbReference>
<feature type="region of interest" description="Disordered" evidence="2">
    <location>
        <begin position="220"/>
        <end position="245"/>
    </location>
</feature>
<keyword evidence="1" id="KW-0479">Metal-binding</keyword>
<dbReference type="InterPro" id="IPR016135">
    <property type="entry name" value="UBQ-conjugating_enzyme/RWD"/>
</dbReference>
<dbReference type="STRING" id="105231.A0A1Y1IBS6"/>